<dbReference type="Proteomes" id="UP000054804">
    <property type="component" value="Unassembled WGS sequence"/>
</dbReference>
<dbReference type="OrthoDB" id="582519at2"/>
<dbReference type="EMBL" id="LOCL01000036">
    <property type="protein sequence ID" value="KUF16754.1"/>
    <property type="molecule type" value="Genomic_DNA"/>
</dbReference>
<dbReference type="Pfam" id="PF07591">
    <property type="entry name" value="PT-HINT"/>
    <property type="match status" value="1"/>
</dbReference>
<keyword evidence="3" id="KW-1185">Reference proteome</keyword>
<dbReference type="AlphaFoldDB" id="A0A0W7X1Z3"/>
<proteinExistence type="predicted"/>
<protein>
    <submittedName>
        <fullName evidence="2">Uncharacterized protein</fullName>
    </submittedName>
</protein>
<dbReference type="SUPFAM" id="SSF51294">
    <property type="entry name" value="Hedgehog/intein (Hint) domain"/>
    <property type="match status" value="1"/>
</dbReference>
<evidence type="ECO:0000313" key="2">
    <source>
        <dbReference type="EMBL" id="KUF16754.1"/>
    </source>
</evidence>
<sequence length="241" mass="26881">MADGSTKKIEDIELGDKVRATDPETGETSEREVTATIVTDDDKQFTELTIATPDGPEKLTATYEHPFWSVSEQDWVEAGDLRPGMTLRTDDGNTVTVTAARQYLDRRRTYNLTVQGLHTYYVLAGRTPVLVHNSNCDFKIGVADEKYDKHVLGLDDSGNPTRRPDMPEYDTDDGFERYVADAQALMCPGSCPAAAREAVRSDGVIIRMDSQGRIGMRNGNTITTYFRPDDPLAYFQREAAR</sequence>
<organism evidence="2 3">
    <name type="scientific">Streptomyces silvensis</name>
    <dbReference type="NCBI Taxonomy" id="1765722"/>
    <lineage>
        <taxon>Bacteria</taxon>
        <taxon>Bacillati</taxon>
        <taxon>Actinomycetota</taxon>
        <taxon>Actinomycetes</taxon>
        <taxon>Kitasatosporales</taxon>
        <taxon>Streptomycetaceae</taxon>
        <taxon>Streptomyces</taxon>
    </lineage>
</organism>
<evidence type="ECO:0000256" key="1">
    <source>
        <dbReference type="SAM" id="MobiDB-lite"/>
    </source>
</evidence>
<accession>A0A0W7X1Z3</accession>
<evidence type="ECO:0000313" key="3">
    <source>
        <dbReference type="Proteomes" id="UP000054804"/>
    </source>
</evidence>
<comment type="caution">
    <text evidence="2">The sequence shown here is derived from an EMBL/GenBank/DDBJ whole genome shotgun (WGS) entry which is preliminary data.</text>
</comment>
<reference evidence="2 3" key="1">
    <citation type="submission" date="2015-12" db="EMBL/GenBank/DDBJ databases">
        <title>Draft genome sequence of Streptomyces silvensis ATCC 53525, a producer of novel hormone antagonists.</title>
        <authorList>
            <person name="Johnston C.W."/>
            <person name="Li Y."/>
            <person name="Magarvey N.A."/>
        </authorList>
    </citation>
    <scope>NUCLEOTIDE SEQUENCE [LARGE SCALE GENOMIC DNA]</scope>
    <source>
        <strain evidence="2 3">ATCC 53525</strain>
    </source>
</reference>
<dbReference type="CDD" id="cd00081">
    <property type="entry name" value="Hint"/>
    <property type="match status" value="1"/>
</dbReference>
<dbReference type="STRING" id="1765722.AT728_22775"/>
<dbReference type="InterPro" id="IPR030934">
    <property type="entry name" value="Intein_C"/>
</dbReference>
<dbReference type="NCBIfam" id="TIGR01443">
    <property type="entry name" value="intein_Cterm"/>
    <property type="match status" value="1"/>
</dbReference>
<name>A0A0W7X1Z3_9ACTN</name>
<dbReference type="PROSITE" id="PS50818">
    <property type="entry name" value="INTEIN_C_TER"/>
    <property type="match status" value="1"/>
</dbReference>
<dbReference type="InterPro" id="IPR036844">
    <property type="entry name" value="Hint_dom_sf"/>
</dbReference>
<feature type="region of interest" description="Disordered" evidence="1">
    <location>
        <begin position="1"/>
        <end position="32"/>
    </location>
</feature>
<dbReference type="Gene3D" id="2.170.16.10">
    <property type="entry name" value="Hedgehog/Intein (Hint) domain"/>
    <property type="match status" value="1"/>
</dbReference>
<gene>
    <name evidence="2" type="ORF">AT728_22775</name>
</gene>